<evidence type="ECO:0000256" key="2">
    <source>
        <dbReference type="SAM" id="SignalP"/>
    </source>
</evidence>
<dbReference type="EMBL" id="PQIB02000004">
    <property type="protein sequence ID" value="RLN21866.1"/>
    <property type="molecule type" value="Genomic_DNA"/>
</dbReference>
<gene>
    <name evidence="3" type="ORF">C2845_PM07G39030</name>
</gene>
<organism evidence="3 4">
    <name type="scientific">Panicum miliaceum</name>
    <name type="common">Proso millet</name>
    <name type="synonym">Broomcorn millet</name>
    <dbReference type="NCBI Taxonomy" id="4540"/>
    <lineage>
        <taxon>Eukaryota</taxon>
        <taxon>Viridiplantae</taxon>
        <taxon>Streptophyta</taxon>
        <taxon>Embryophyta</taxon>
        <taxon>Tracheophyta</taxon>
        <taxon>Spermatophyta</taxon>
        <taxon>Magnoliopsida</taxon>
        <taxon>Liliopsida</taxon>
        <taxon>Poales</taxon>
        <taxon>Poaceae</taxon>
        <taxon>PACMAD clade</taxon>
        <taxon>Panicoideae</taxon>
        <taxon>Panicodae</taxon>
        <taxon>Paniceae</taxon>
        <taxon>Panicinae</taxon>
        <taxon>Panicum</taxon>
        <taxon>Panicum sect. Panicum</taxon>
    </lineage>
</organism>
<sequence length="249" mass="26073">MALRSGVLLAVFLLPLGALFAAAAASAPTAATASASAATATASAPTAAATTASASSCPAPHFGHPPPLDMDGPQVSSSAEEITEEEERLLGQVERLMREGIAAQDLAQRPRVPGLPRDGCCGAVPGRLAGARLTARALDGLRRPRRGTRVLPGLLEGGVARGAPCPRRLPLRRALLQADEEGGHSHGGVLLHLIHFPRRRRIRGHHRLRQRCEDRPSGPLQRRPPGRPRHGGTDGGAAARIVLQRQAGH</sequence>
<name>A0A3L6SH12_PANMI</name>
<dbReference type="AlphaFoldDB" id="A0A3L6SH12"/>
<reference evidence="4" key="1">
    <citation type="journal article" date="2019" name="Nat. Commun.">
        <title>The genome of broomcorn millet.</title>
        <authorList>
            <person name="Zou C."/>
            <person name="Miki D."/>
            <person name="Li D."/>
            <person name="Tang Q."/>
            <person name="Xiao L."/>
            <person name="Rajput S."/>
            <person name="Deng P."/>
            <person name="Jia W."/>
            <person name="Huang R."/>
            <person name="Zhang M."/>
            <person name="Sun Y."/>
            <person name="Hu J."/>
            <person name="Fu X."/>
            <person name="Schnable P.S."/>
            <person name="Li F."/>
            <person name="Zhang H."/>
            <person name="Feng B."/>
            <person name="Zhu X."/>
            <person name="Liu R."/>
            <person name="Schnable J.C."/>
            <person name="Zhu J.-K."/>
            <person name="Zhang H."/>
        </authorList>
    </citation>
    <scope>NUCLEOTIDE SEQUENCE [LARGE SCALE GENOMIC DNA]</scope>
</reference>
<feature type="region of interest" description="Disordered" evidence="1">
    <location>
        <begin position="205"/>
        <end position="236"/>
    </location>
</feature>
<dbReference type="Proteomes" id="UP000275267">
    <property type="component" value="Unassembled WGS sequence"/>
</dbReference>
<accession>A0A3L6SH12</accession>
<feature type="region of interest" description="Disordered" evidence="1">
    <location>
        <begin position="53"/>
        <end position="87"/>
    </location>
</feature>
<keyword evidence="2" id="KW-0732">Signal</keyword>
<proteinExistence type="predicted"/>
<keyword evidence="4" id="KW-1185">Reference proteome</keyword>
<comment type="caution">
    <text evidence="3">The sequence shown here is derived from an EMBL/GenBank/DDBJ whole genome shotgun (WGS) entry which is preliminary data.</text>
</comment>
<evidence type="ECO:0000313" key="3">
    <source>
        <dbReference type="EMBL" id="RLN21866.1"/>
    </source>
</evidence>
<feature type="signal peptide" evidence="2">
    <location>
        <begin position="1"/>
        <end position="25"/>
    </location>
</feature>
<evidence type="ECO:0000256" key="1">
    <source>
        <dbReference type="SAM" id="MobiDB-lite"/>
    </source>
</evidence>
<evidence type="ECO:0000313" key="4">
    <source>
        <dbReference type="Proteomes" id="UP000275267"/>
    </source>
</evidence>
<feature type="chain" id="PRO_5018008136" evidence="2">
    <location>
        <begin position="26"/>
        <end position="249"/>
    </location>
</feature>
<protein>
    <submittedName>
        <fullName evidence="3">Uncharacterized protein</fullName>
    </submittedName>
</protein>